<dbReference type="Proteomes" id="UP000515847">
    <property type="component" value="Chromosome"/>
</dbReference>
<reference evidence="1 2" key="1">
    <citation type="journal article" date="2019" name="Front. Microbiol.">
        <title>Thermoanaerosceptrum fracticalcis gen. nov. sp. nov., a Novel Fumarate-Fermenting Microorganism From a Deep Fractured Carbonate Aquifer of the US Great Basin.</title>
        <authorList>
            <person name="Hamilton-Brehm S.D."/>
            <person name="Stewart L.E."/>
            <person name="Zavarin M."/>
            <person name="Caldwell M."/>
            <person name="Lawson P.A."/>
            <person name="Onstott T.C."/>
            <person name="Grzymski J."/>
            <person name="Neveux I."/>
            <person name="Lollar B.S."/>
            <person name="Russell C.E."/>
            <person name="Moser D.P."/>
        </authorList>
    </citation>
    <scope>NUCLEOTIDE SEQUENCE [LARGE SCALE GENOMIC DNA]</scope>
    <source>
        <strain evidence="1 2">DRI-13</strain>
    </source>
</reference>
<dbReference type="RefSeq" id="WP_034424681.1">
    <property type="nucleotide sequence ID" value="NZ_CP045798.1"/>
</dbReference>
<dbReference type="Gene3D" id="1.10.10.60">
    <property type="entry name" value="Homeodomain-like"/>
    <property type="match status" value="1"/>
</dbReference>
<accession>A0A7G6E195</accession>
<protein>
    <recommendedName>
        <fullName evidence="3">Helix-turn-helix domain-containing protein</fullName>
    </recommendedName>
</protein>
<name>A0A7G6E195_THEFR</name>
<evidence type="ECO:0000313" key="2">
    <source>
        <dbReference type="Proteomes" id="UP000515847"/>
    </source>
</evidence>
<evidence type="ECO:0008006" key="3">
    <source>
        <dbReference type="Google" id="ProtNLM"/>
    </source>
</evidence>
<dbReference type="OrthoDB" id="2662344at2"/>
<sequence>MGSKNKVDDKTIEKIKALLATGKAKNAVARELGISWATVDKYSQENADEIEDLREQKRREFINEAWEDIKAAMFLGRQKIRLATVTLENFQQTIDKLVELLEKNEETNGKDIIELIKAISSVTSIPLSHISTYFGTLYDKQALANGEPTNNLGGTLKVELDGDLDKWAQ</sequence>
<keyword evidence="2" id="KW-1185">Reference proteome</keyword>
<gene>
    <name evidence="1" type="ORF">BR63_05680</name>
</gene>
<dbReference type="EMBL" id="CP045798">
    <property type="protein sequence ID" value="QNB45849.1"/>
    <property type="molecule type" value="Genomic_DNA"/>
</dbReference>
<proteinExistence type="predicted"/>
<dbReference type="KEGG" id="tfr:BR63_05680"/>
<dbReference type="AlphaFoldDB" id="A0A7G6E195"/>
<organism evidence="1 2">
    <name type="scientific">Thermanaerosceptrum fracticalcis</name>
    <dbReference type="NCBI Taxonomy" id="1712410"/>
    <lineage>
        <taxon>Bacteria</taxon>
        <taxon>Bacillati</taxon>
        <taxon>Bacillota</taxon>
        <taxon>Clostridia</taxon>
        <taxon>Eubacteriales</taxon>
        <taxon>Peptococcaceae</taxon>
        <taxon>Thermanaerosceptrum</taxon>
    </lineage>
</organism>
<evidence type="ECO:0000313" key="1">
    <source>
        <dbReference type="EMBL" id="QNB45849.1"/>
    </source>
</evidence>